<dbReference type="GO" id="GO:0006508">
    <property type="term" value="P:proteolysis"/>
    <property type="evidence" value="ECO:0007669"/>
    <property type="project" value="UniProtKB-KW"/>
</dbReference>
<dbReference type="RefSeq" id="WP_177180589.1">
    <property type="nucleotide sequence ID" value="NZ_FOHN01000003.1"/>
</dbReference>
<dbReference type="Pfam" id="PF02517">
    <property type="entry name" value="Rce1-like"/>
    <property type="match status" value="1"/>
</dbReference>
<dbReference type="AlphaFoldDB" id="A0A1H9Z8T2"/>
<evidence type="ECO:0000313" key="4">
    <source>
        <dbReference type="Proteomes" id="UP000199800"/>
    </source>
</evidence>
<dbReference type="Proteomes" id="UP000199800">
    <property type="component" value="Unassembled WGS sequence"/>
</dbReference>
<dbReference type="STRING" id="29364.SAMN04487772_10340"/>
<feature type="transmembrane region" description="Helical" evidence="1">
    <location>
        <begin position="143"/>
        <end position="163"/>
    </location>
</feature>
<feature type="domain" description="CAAX prenyl protease 2/Lysostaphin resistance protein A-like" evidence="2">
    <location>
        <begin position="118"/>
        <end position="208"/>
    </location>
</feature>
<evidence type="ECO:0000313" key="3">
    <source>
        <dbReference type="EMBL" id="SES77477.1"/>
    </source>
</evidence>
<dbReference type="GO" id="GO:0080120">
    <property type="term" value="P:CAAX-box protein maturation"/>
    <property type="evidence" value="ECO:0007669"/>
    <property type="project" value="UniProtKB-ARBA"/>
</dbReference>
<reference evidence="3 4" key="1">
    <citation type="submission" date="2016-10" db="EMBL/GenBank/DDBJ databases">
        <authorList>
            <person name="de Groot N.N."/>
        </authorList>
    </citation>
    <scope>NUCLEOTIDE SEQUENCE [LARGE SCALE GENOMIC DNA]</scope>
    <source>
        <strain evidence="3 4">DSM 1801</strain>
    </source>
</reference>
<keyword evidence="1" id="KW-1133">Transmembrane helix</keyword>
<proteinExistence type="predicted"/>
<accession>A0A1H9Z8T2</accession>
<evidence type="ECO:0000256" key="1">
    <source>
        <dbReference type="SAM" id="Phobius"/>
    </source>
</evidence>
<keyword evidence="1" id="KW-0812">Transmembrane</keyword>
<keyword evidence="1" id="KW-0472">Membrane</keyword>
<keyword evidence="4" id="KW-1185">Reference proteome</keyword>
<sequence length="220" mass="24501">MSIHILCLNVLLLTATCYPTAIPQIMLPYLARYAGKRGNAIYLCMCNILYVILCVISLMVLPKRLPVLLPASALWYLAAVITGAVVIYLEYLIGKGIMMLQGKKVKGFAVNSSWQNASAFVTGSTIVLAVLEEWNFRLVWNETLVEQIGLPVCIFVLLSGVFYAMNHLYFGIETFLQKLITGFILALLYVFSGEVILIPVLAHVLQNVLIIIMGRSRKIE</sequence>
<dbReference type="EMBL" id="FOHN01000003">
    <property type="protein sequence ID" value="SES77477.1"/>
    <property type="molecule type" value="Genomic_DNA"/>
</dbReference>
<feature type="transmembrane region" description="Helical" evidence="1">
    <location>
        <begin position="40"/>
        <end position="61"/>
    </location>
</feature>
<feature type="transmembrane region" description="Helical" evidence="1">
    <location>
        <begin position="73"/>
        <end position="93"/>
    </location>
</feature>
<keyword evidence="3" id="KW-0378">Hydrolase</keyword>
<name>A0A1H9Z8T2_9FIRM</name>
<gene>
    <name evidence="3" type="ORF">SAMN04487772_10340</name>
</gene>
<organism evidence="3 4">
    <name type="scientific">[Clostridium] polysaccharolyticum</name>
    <dbReference type="NCBI Taxonomy" id="29364"/>
    <lineage>
        <taxon>Bacteria</taxon>
        <taxon>Bacillati</taxon>
        <taxon>Bacillota</taxon>
        <taxon>Clostridia</taxon>
        <taxon>Lachnospirales</taxon>
        <taxon>Lachnospiraceae</taxon>
    </lineage>
</organism>
<protein>
    <submittedName>
        <fullName evidence="3">CAAX protease self-immunity</fullName>
    </submittedName>
</protein>
<keyword evidence="3" id="KW-0645">Protease</keyword>
<evidence type="ECO:0000259" key="2">
    <source>
        <dbReference type="Pfam" id="PF02517"/>
    </source>
</evidence>
<feature type="transmembrane region" description="Helical" evidence="1">
    <location>
        <begin position="183"/>
        <end position="212"/>
    </location>
</feature>
<dbReference type="GO" id="GO:0004175">
    <property type="term" value="F:endopeptidase activity"/>
    <property type="evidence" value="ECO:0007669"/>
    <property type="project" value="UniProtKB-ARBA"/>
</dbReference>
<dbReference type="InterPro" id="IPR003675">
    <property type="entry name" value="Rce1/LyrA-like_dom"/>
</dbReference>